<keyword evidence="4" id="KW-1185">Reference proteome</keyword>
<dbReference type="Gene3D" id="3.40.50.1110">
    <property type="entry name" value="SGNH hydrolase"/>
    <property type="match status" value="1"/>
</dbReference>
<dbReference type="PANTHER" id="PTHR43784">
    <property type="entry name" value="GDSL-LIKE LIPASE/ACYLHYDROLASE, PUTATIVE (AFU_ORTHOLOGUE AFUA_2G00820)-RELATED"/>
    <property type="match status" value="1"/>
</dbReference>
<feature type="compositionally biased region" description="Basic and acidic residues" evidence="1">
    <location>
        <begin position="236"/>
        <end position="247"/>
    </location>
</feature>
<keyword evidence="3" id="KW-0378">Hydrolase</keyword>
<dbReference type="InterPro" id="IPR053140">
    <property type="entry name" value="GDSL_Rv0518-like"/>
</dbReference>
<name>A0A318LNE6_9PSEU</name>
<sequence length="256" mass="28439">MIDRFVALGDSFTEGVGDDDPAYPNGVRGWADRTAEQLARRNPALAYANLAIRGRLLPQVLAEQLGPALEMKPDVVTLYAGGNDLMRPKTDIDALAERYDDAVGALAETGATVVLFTGVDGVEDPLFRRMRGRTAIYNEHVRLIAARHRALLVDMWAMRELRDRRLWSADRIHLNALGHTRIARAVLDVLGVEHTVTPGELGPRAILSPREERAQNLRWAREHALPWIGRRLRGESSGDTITPKRPELCPVSEPGH</sequence>
<evidence type="ECO:0000259" key="2">
    <source>
        <dbReference type="Pfam" id="PF13472"/>
    </source>
</evidence>
<evidence type="ECO:0000256" key="1">
    <source>
        <dbReference type="SAM" id="MobiDB-lite"/>
    </source>
</evidence>
<comment type="caution">
    <text evidence="3">The sequence shown here is derived from an EMBL/GenBank/DDBJ whole genome shotgun (WGS) entry which is preliminary data.</text>
</comment>
<dbReference type="GO" id="GO:0016787">
    <property type="term" value="F:hydrolase activity"/>
    <property type="evidence" value="ECO:0007669"/>
    <property type="project" value="UniProtKB-KW"/>
</dbReference>
<evidence type="ECO:0000313" key="3">
    <source>
        <dbReference type="EMBL" id="PXY36013.1"/>
    </source>
</evidence>
<feature type="domain" description="SGNH hydrolase-type esterase" evidence="2">
    <location>
        <begin position="7"/>
        <end position="180"/>
    </location>
</feature>
<protein>
    <submittedName>
        <fullName evidence="3">SGNH hydrolase</fullName>
    </submittedName>
</protein>
<dbReference type="InterPro" id="IPR013830">
    <property type="entry name" value="SGNH_hydro"/>
</dbReference>
<dbReference type="CDD" id="cd01832">
    <property type="entry name" value="SGNH_hydrolase_like_1"/>
    <property type="match status" value="1"/>
</dbReference>
<dbReference type="AlphaFoldDB" id="A0A318LNE6"/>
<gene>
    <name evidence="3" type="ORF">BA062_11210</name>
</gene>
<organism evidence="3 4">
    <name type="scientific">Prauserella flavalba</name>
    <dbReference type="NCBI Taxonomy" id="1477506"/>
    <lineage>
        <taxon>Bacteria</taxon>
        <taxon>Bacillati</taxon>
        <taxon>Actinomycetota</taxon>
        <taxon>Actinomycetes</taxon>
        <taxon>Pseudonocardiales</taxon>
        <taxon>Pseudonocardiaceae</taxon>
        <taxon>Prauserella</taxon>
    </lineage>
</organism>
<dbReference type="EMBL" id="MASU01000005">
    <property type="protein sequence ID" value="PXY36013.1"/>
    <property type="molecule type" value="Genomic_DNA"/>
</dbReference>
<feature type="region of interest" description="Disordered" evidence="1">
    <location>
        <begin position="236"/>
        <end position="256"/>
    </location>
</feature>
<dbReference type="OrthoDB" id="3465773at2"/>
<accession>A0A318LNE6</accession>
<dbReference type="SUPFAM" id="SSF52266">
    <property type="entry name" value="SGNH hydrolase"/>
    <property type="match status" value="1"/>
</dbReference>
<dbReference type="PANTHER" id="PTHR43784:SF2">
    <property type="entry name" value="GDSL-LIKE LIPASE_ACYLHYDROLASE, PUTATIVE (AFU_ORTHOLOGUE AFUA_2G00820)-RELATED"/>
    <property type="match status" value="1"/>
</dbReference>
<dbReference type="InterPro" id="IPR036514">
    <property type="entry name" value="SGNH_hydro_sf"/>
</dbReference>
<evidence type="ECO:0000313" key="4">
    <source>
        <dbReference type="Proteomes" id="UP000247892"/>
    </source>
</evidence>
<dbReference type="Pfam" id="PF13472">
    <property type="entry name" value="Lipase_GDSL_2"/>
    <property type="match status" value="1"/>
</dbReference>
<dbReference type="Proteomes" id="UP000247892">
    <property type="component" value="Unassembled WGS sequence"/>
</dbReference>
<proteinExistence type="predicted"/>
<dbReference type="RefSeq" id="WP_110336014.1">
    <property type="nucleotide sequence ID" value="NZ_JBHVKT010000023.1"/>
</dbReference>
<reference evidence="3 4" key="1">
    <citation type="submission" date="2016-07" db="EMBL/GenBank/DDBJ databases">
        <title>Draft genome sequence of Prauserella sp. YIM 121212, isolated from alkaline soil.</title>
        <authorList>
            <person name="Ruckert C."/>
            <person name="Albersmeier A."/>
            <person name="Jiang C.-L."/>
            <person name="Jiang Y."/>
            <person name="Kalinowski J."/>
            <person name="Schneider O."/>
            <person name="Winkler A."/>
            <person name="Zotchev S.B."/>
        </authorList>
    </citation>
    <scope>NUCLEOTIDE SEQUENCE [LARGE SCALE GENOMIC DNA]</scope>
    <source>
        <strain evidence="3 4">YIM 121212</strain>
    </source>
</reference>